<comment type="cofactor">
    <cofactor evidence="1">
        <name>iron-sulfur cluster</name>
        <dbReference type="ChEBI" id="CHEBI:30408"/>
    </cofactor>
</comment>
<evidence type="ECO:0000256" key="6">
    <source>
        <dbReference type="ARBA" id="ARBA00093780"/>
    </source>
</evidence>
<dbReference type="InterPro" id="IPR058605">
    <property type="entry name" value="BsaP_C"/>
</dbReference>
<dbReference type="KEGG" id="psuu:Psuf_052800"/>
<dbReference type="Pfam" id="PF26519">
    <property type="entry name" value="BsaP"/>
    <property type="match status" value="1"/>
</dbReference>
<protein>
    <recommendedName>
        <fullName evidence="7">Biotin synthase auxiliary protein</fullName>
    </recommendedName>
</protein>
<evidence type="ECO:0000256" key="1">
    <source>
        <dbReference type="ARBA" id="ARBA00001915"/>
    </source>
</evidence>
<comment type="function">
    <text evidence="5">Required for the activity of the biotin synthase BioB.</text>
</comment>
<keyword evidence="2" id="KW-0479">Metal-binding</keyword>
<evidence type="ECO:0000259" key="8">
    <source>
        <dbReference type="Pfam" id="PF26519"/>
    </source>
</evidence>
<dbReference type="AlphaFoldDB" id="A0A6F8YPA0"/>
<evidence type="ECO:0000313" key="10">
    <source>
        <dbReference type="Proteomes" id="UP000503011"/>
    </source>
</evidence>
<evidence type="ECO:0000256" key="5">
    <source>
        <dbReference type="ARBA" id="ARBA00093761"/>
    </source>
</evidence>
<keyword evidence="10" id="KW-1185">Reference proteome</keyword>
<accession>A0A6F8YPA0</accession>
<feature type="domain" description="Biotin synthase auxiliary protein C-terminal" evidence="8">
    <location>
        <begin position="60"/>
        <end position="81"/>
    </location>
</feature>
<reference evidence="9 10" key="1">
    <citation type="submission" date="2020-03" db="EMBL/GenBank/DDBJ databases">
        <title>Whole genome shotgun sequence of Phytohabitans suffuscus NBRC 105367.</title>
        <authorList>
            <person name="Komaki H."/>
            <person name="Tamura T."/>
        </authorList>
    </citation>
    <scope>NUCLEOTIDE SEQUENCE [LARGE SCALE GENOMIC DNA]</scope>
    <source>
        <strain evidence="9 10">NBRC 105367</strain>
    </source>
</reference>
<evidence type="ECO:0000313" key="9">
    <source>
        <dbReference type="EMBL" id="BCB87967.1"/>
    </source>
</evidence>
<evidence type="ECO:0000256" key="3">
    <source>
        <dbReference type="ARBA" id="ARBA00022756"/>
    </source>
</evidence>
<sequence>MTAADAATSADAATTASVGGEVVGWCDRCGEPAAEGDHAACAAARKWEPPRYCPACRRRMKVQVLPAGWTATCVEHGTVRSG</sequence>
<organism evidence="9 10">
    <name type="scientific">Phytohabitans suffuscus</name>
    <dbReference type="NCBI Taxonomy" id="624315"/>
    <lineage>
        <taxon>Bacteria</taxon>
        <taxon>Bacillati</taxon>
        <taxon>Actinomycetota</taxon>
        <taxon>Actinomycetes</taxon>
        <taxon>Micromonosporales</taxon>
        <taxon>Micromonosporaceae</taxon>
    </lineage>
</organism>
<name>A0A6F8YPA0_9ACTN</name>
<dbReference type="EMBL" id="AP022871">
    <property type="protein sequence ID" value="BCB87967.1"/>
    <property type="molecule type" value="Genomic_DNA"/>
</dbReference>
<reference evidence="9 10" key="2">
    <citation type="submission" date="2020-03" db="EMBL/GenBank/DDBJ databases">
        <authorList>
            <person name="Ichikawa N."/>
            <person name="Kimura A."/>
            <person name="Kitahashi Y."/>
            <person name="Uohara A."/>
        </authorList>
    </citation>
    <scope>NUCLEOTIDE SEQUENCE [LARGE SCALE GENOMIC DNA]</scope>
    <source>
        <strain evidence="9 10">NBRC 105367</strain>
    </source>
</reference>
<keyword evidence="4" id="KW-0408">Iron</keyword>
<keyword evidence="3" id="KW-0093">Biotin biosynthesis</keyword>
<dbReference type="Proteomes" id="UP000503011">
    <property type="component" value="Chromosome"/>
</dbReference>
<evidence type="ECO:0000256" key="7">
    <source>
        <dbReference type="ARBA" id="ARBA00093796"/>
    </source>
</evidence>
<evidence type="ECO:0000256" key="2">
    <source>
        <dbReference type="ARBA" id="ARBA00022723"/>
    </source>
</evidence>
<proteinExistence type="inferred from homology"/>
<gene>
    <name evidence="9" type="ORF">Psuf_052800</name>
</gene>
<evidence type="ECO:0000256" key="4">
    <source>
        <dbReference type="ARBA" id="ARBA00023004"/>
    </source>
</evidence>
<comment type="similarity">
    <text evidence="6">Belongs to the BsaP family.</text>
</comment>